<feature type="compositionally biased region" description="Basic and acidic residues" evidence="4">
    <location>
        <begin position="401"/>
        <end position="413"/>
    </location>
</feature>
<dbReference type="GO" id="GO:0006913">
    <property type="term" value="P:nucleocytoplasmic transport"/>
    <property type="evidence" value="ECO:0007669"/>
    <property type="project" value="TreeGrafter"/>
</dbReference>
<dbReference type="PANTHER" id="PTHR24113">
    <property type="entry name" value="RAN GTPASE-ACTIVATING PROTEIN 1"/>
    <property type="match status" value="1"/>
</dbReference>
<dbReference type="AlphaFoldDB" id="A0A9W6W914"/>
<name>A0A9W6W914_CANBO</name>
<dbReference type="InterPro" id="IPR001611">
    <property type="entry name" value="Leu-rich_rpt"/>
</dbReference>
<evidence type="ECO:0000256" key="4">
    <source>
        <dbReference type="SAM" id="MobiDB-lite"/>
    </source>
</evidence>
<organism evidence="5 6">
    <name type="scientific">Candida boidinii</name>
    <name type="common">Yeast</name>
    <dbReference type="NCBI Taxonomy" id="5477"/>
    <lineage>
        <taxon>Eukaryota</taxon>
        <taxon>Fungi</taxon>
        <taxon>Dikarya</taxon>
        <taxon>Ascomycota</taxon>
        <taxon>Saccharomycotina</taxon>
        <taxon>Pichiomycetes</taxon>
        <taxon>Pichiales</taxon>
        <taxon>Pichiaceae</taxon>
        <taxon>Ogataea</taxon>
        <taxon>Ogataea/Candida clade</taxon>
    </lineage>
</organism>
<protein>
    <submittedName>
        <fullName evidence="5">Unnamed protein product</fullName>
    </submittedName>
</protein>
<dbReference type="Gene3D" id="3.80.10.10">
    <property type="entry name" value="Ribonuclease Inhibitor"/>
    <property type="match status" value="1"/>
</dbReference>
<dbReference type="GO" id="GO:0005096">
    <property type="term" value="F:GTPase activator activity"/>
    <property type="evidence" value="ECO:0007669"/>
    <property type="project" value="UniProtKB-KW"/>
</dbReference>
<evidence type="ECO:0000313" key="6">
    <source>
        <dbReference type="Proteomes" id="UP001165120"/>
    </source>
</evidence>
<dbReference type="GO" id="GO:0005634">
    <property type="term" value="C:nucleus"/>
    <property type="evidence" value="ECO:0007669"/>
    <property type="project" value="TreeGrafter"/>
</dbReference>
<dbReference type="SUPFAM" id="SSF52047">
    <property type="entry name" value="RNI-like"/>
    <property type="match status" value="1"/>
</dbReference>
<dbReference type="GO" id="GO:0048471">
    <property type="term" value="C:perinuclear region of cytoplasm"/>
    <property type="evidence" value="ECO:0007669"/>
    <property type="project" value="TreeGrafter"/>
</dbReference>
<dbReference type="GO" id="GO:0031267">
    <property type="term" value="F:small GTPase binding"/>
    <property type="evidence" value="ECO:0007669"/>
    <property type="project" value="TreeGrafter"/>
</dbReference>
<keyword evidence="1" id="KW-0343">GTPase activation</keyword>
<dbReference type="InterPro" id="IPR027038">
    <property type="entry name" value="RanGap"/>
</dbReference>
<evidence type="ECO:0000256" key="2">
    <source>
        <dbReference type="ARBA" id="ARBA00022614"/>
    </source>
</evidence>
<gene>
    <name evidence="5" type="ORF">Cboi02_000207500</name>
</gene>
<accession>A0A9W6W914</accession>
<dbReference type="GO" id="GO:0005829">
    <property type="term" value="C:cytosol"/>
    <property type="evidence" value="ECO:0007669"/>
    <property type="project" value="TreeGrafter"/>
</dbReference>
<proteinExistence type="predicted"/>
<dbReference type="Pfam" id="PF13516">
    <property type="entry name" value="LRR_6"/>
    <property type="match status" value="1"/>
</dbReference>
<dbReference type="InterPro" id="IPR032675">
    <property type="entry name" value="LRR_dom_sf"/>
</dbReference>
<keyword evidence="6" id="KW-1185">Reference proteome</keyword>
<reference evidence="5" key="1">
    <citation type="submission" date="2023-04" db="EMBL/GenBank/DDBJ databases">
        <title>Candida boidinii NBRC 10035.</title>
        <authorList>
            <person name="Ichikawa N."/>
            <person name="Sato H."/>
            <person name="Tonouchi N."/>
        </authorList>
    </citation>
    <scope>NUCLEOTIDE SEQUENCE</scope>
    <source>
        <strain evidence="5">NBRC 10035</strain>
    </source>
</reference>
<keyword evidence="2" id="KW-0433">Leucine-rich repeat</keyword>
<evidence type="ECO:0000313" key="5">
    <source>
        <dbReference type="EMBL" id="GME69101.1"/>
    </source>
</evidence>
<evidence type="ECO:0000256" key="3">
    <source>
        <dbReference type="ARBA" id="ARBA00022737"/>
    </source>
</evidence>
<comment type="caution">
    <text evidence="5">The sequence shown here is derived from an EMBL/GenBank/DDBJ whole genome shotgun (WGS) entry which is preliminary data.</text>
</comment>
<sequence length="413" mass="46427">MTTVYNIDLGIPKEETFSIANKALKLDTEEQIDPIIKDLKNFKVIKKLDISGNTFSPLASKKLVENLTEFQKDLVDVNLQDIYVSRDKDEIPASLKEFFPFFLNCPNLRVLNLSDNAFGQDTIEVLEDFISKAVSLEHLILTNNGLGPFSGARIGKALYNLSKAKSLAQDDSKTTTTTTTTTPISLKTFWCGRNRLENGSIDYLSIGLRSHKNLEEVKLYQNGIRPLGIAKLITHGLSKIESLKTIDLQDNTFTIKGSVALANSIGNWENLVELNINDCLLKPKGCLNFIESLKILKFDSNIKILKLQYNELDSESLQVLSAILNDKLPNLTKLELDGNRFDEDDEYLVKIQDIFEERGAELDELEDLEEPDSDEEDEDEDEDEEEEGEGDGEGEDEDKSLDELEKELAAAHI</sequence>
<keyword evidence="3" id="KW-0677">Repeat</keyword>
<dbReference type="SMART" id="SM00368">
    <property type="entry name" value="LRR_RI"/>
    <property type="match status" value="7"/>
</dbReference>
<dbReference type="Proteomes" id="UP001165120">
    <property type="component" value="Unassembled WGS sequence"/>
</dbReference>
<dbReference type="EMBL" id="BSXN01000577">
    <property type="protein sequence ID" value="GME69101.1"/>
    <property type="molecule type" value="Genomic_DNA"/>
</dbReference>
<feature type="region of interest" description="Disordered" evidence="4">
    <location>
        <begin position="359"/>
        <end position="413"/>
    </location>
</feature>
<evidence type="ECO:0000256" key="1">
    <source>
        <dbReference type="ARBA" id="ARBA00022468"/>
    </source>
</evidence>
<feature type="compositionally biased region" description="Acidic residues" evidence="4">
    <location>
        <begin position="362"/>
        <end position="400"/>
    </location>
</feature>
<dbReference type="PANTHER" id="PTHR24113:SF12">
    <property type="entry name" value="RAN GTPASE-ACTIVATING PROTEIN 1"/>
    <property type="match status" value="1"/>
</dbReference>